<comment type="similarity">
    <text evidence="1 6">Belongs to the Cob(I)alamin adenosyltransferase family.</text>
</comment>
<evidence type="ECO:0000313" key="9">
    <source>
        <dbReference type="EMBL" id="QNK00086.1"/>
    </source>
</evidence>
<keyword evidence="5 6" id="KW-0067">ATP-binding</keyword>
<proteinExistence type="inferred from homology"/>
<dbReference type="Proteomes" id="UP000515873">
    <property type="component" value="Chromosome"/>
</dbReference>
<dbReference type="AlphaFoldDB" id="A0A7G8PZX8"/>
<keyword evidence="10" id="KW-1185">Reference proteome</keyword>
<dbReference type="GO" id="GO:0008817">
    <property type="term" value="F:corrinoid adenosyltransferase activity"/>
    <property type="evidence" value="ECO:0007669"/>
    <property type="project" value="UniProtKB-UniRule"/>
</dbReference>
<evidence type="ECO:0000256" key="6">
    <source>
        <dbReference type="RuleBase" id="RU366026"/>
    </source>
</evidence>
<dbReference type="FunFam" id="1.20.1200.10:FF:000001">
    <property type="entry name" value="Cob(I)yrinic acid a,c-diamide adenosyltransferase"/>
    <property type="match status" value="1"/>
</dbReference>
<organism evidence="9 10">
    <name type="scientific">Dyella telluris</name>
    <dbReference type="NCBI Taxonomy" id="2763498"/>
    <lineage>
        <taxon>Bacteria</taxon>
        <taxon>Pseudomonadati</taxon>
        <taxon>Pseudomonadota</taxon>
        <taxon>Gammaproteobacteria</taxon>
        <taxon>Lysobacterales</taxon>
        <taxon>Rhodanobacteraceae</taxon>
        <taxon>Dyella</taxon>
    </lineage>
</organism>
<evidence type="ECO:0000256" key="7">
    <source>
        <dbReference type="SAM" id="MobiDB-lite"/>
    </source>
</evidence>
<dbReference type="Pfam" id="PF01923">
    <property type="entry name" value="Cob_adeno_trans"/>
    <property type="match status" value="1"/>
</dbReference>
<protein>
    <recommendedName>
        <fullName evidence="6">Corrinoid adenosyltransferase</fullName>
        <ecNumber evidence="6">2.5.1.17</ecNumber>
    </recommendedName>
    <alternativeName>
        <fullName evidence="6">Cob(II)alamin adenosyltransferase</fullName>
    </alternativeName>
    <alternativeName>
        <fullName evidence="6">Cob(II)yrinic acid a,c-diamide adenosyltransferase</fullName>
    </alternativeName>
    <alternativeName>
        <fullName evidence="6">Cobinamide/cobalamin adenosyltransferase</fullName>
    </alternativeName>
</protein>
<sequence>MGNRLSKIYTRTGDDGSTGLGDGSRVAKDSLRVGAYGTVDELNSTIGMVLASDGVADDVREALTQVQHDLFDLGGELCIPGMAMVHDEDIERLEKVLDAFNDPLPPLKDFILPGGGMAASCCHLARTVCRRAEREVIGLGRVEDVRPQAQRYLNRLSDLLFVLCRVLARASGHGEVLWNHERRRKPQA</sequence>
<evidence type="ECO:0000259" key="8">
    <source>
        <dbReference type="Pfam" id="PF01923"/>
    </source>
</evidence>
<dbReference type="PANTHER" id="PTHR12213:SF0">
    <property type="entry name" value="CORRINOID ADENOSYLTRANSFERASE MMAB"/>
    <property type="match status" value="1"/>
</dbReference>
<dbReference type="InterPro" id="IPR029499">
    <property type="entry name" value="PduO-typ"/>
</dbReference>
<comment type="catalytic activity">
    <reaction evidence="6">
        <text>2 cob(II)yrinate a,c diamide + reduced [electron-transfer flavoprotein] + 2 ATP = 2 adenosylcob(III)yrinate a,c-diamide + 2 triphosphate + oxidized [electron-transfer flavoprotein] + 3 H(+)</text>
        <dbReference type="Rhea" id="RHEA:11528"/>
        <dbReference type="Rhea" id="RHEA-COMP:10685"/>
        <dbReference type="Rhea" id="RHEA-COMP:10686"/>
        <dbReference type="ChEBI" id="CHEBI:15378"/>
        <dbReference type="ChEBI" id="CHEBI:18036"/>
        <dbReference type="ChEBI" id="CHEBI:30616"/>
        <dbReference type="ChEBI" id="CHEBI:57692"/>
        <dbReference type="ChEBI" id="CHEBI:58307"/>
        <dbReference type="ChEBI" id="CHEBI:58503"/>
        <dbReference type="ChEBI" id="CHEBI:58537"/>
        <dbReference type="EC" id="2.5.1.17"/>
    </reaction>
</comment>
<comment type="catalytic activity">
    <reaction evidence="6">
        <text>2 cob(II)alamin + reduced [electron-transfer flavoprotein] + 2 ATP = 2 adenosylcob(III)alamin + 2 triphosphate + oxidized [electron-transfer flavoprotein] + 3 H(+)</text>
        <dbReference type="Rhea" id="RHEA:28671"/>
        <dbReference type="Rhea" id="RHEA-COMP:10685"/>
        <dbReference type="Rhea" id="RHEA-COMP:10686"/>
        <dbReference type="ChEBI" id="CHEBI:15378"/>
        <dbReference type="ChEBI" id="CHEBI:16304"/>
        <dbReference type="ChEBI" id="CHEBI:18036"/>
        <dbReference type="ChEBI" id="CHEBI:18408"/>
        <dbReference type="ChEBI" id="CHEBI:30616"/>
        <dbReference type="ChEBI" id="CHEBI:57692"/>
        <dbReference type="ChEBI" id="CHEBI:58307"/>
        <dbReference type="EC" id="2.5.1.17"/>
    </reaction>
</comment>
<comment type="pathway">
    <text evidence="6">Cofactor biosynthesis; adenosylcobalamin biosynthesis; adenosylcobalamin from cob(II)yrinate a,c-diamide: step 2/7.</text>
</comment>
<keyword evidence="3 6" id="KW-0808">Transferase</keyword>
<dbReference type="NCBIfam" id="TIGR00636">
    <property type="entry name" value="PduO_Nterm"/>
    <property type="match status" value="1"/>
</dbReference>
<evidence type="ECO:0000313" key="10">
    <source>
        <dbReference type="Proteomes" id="UP000515873"/>
    </source>
</evidence>
<dbReference type="UniPathway" id="UPA00148">
    <property type="reaction ID" value="UER00233"/>
</dbReference>
<keyword evidence="6" id="KW-0169">Cobalamin biosynthesis</keyword>
<dbReference type="SUPFAM" id="SSF89028">
    <property type="entry name" value="Cobalamin adenosyltransferase-like"/>
    <property type="match status" value="1"/>
</dbReference>
<dbReference type="GO" id="GO:0005524">
    <property type="term" value="F:ATP binding"/>
    <property type="evidence" value="ECO:0007669"/>
    <property type="project" value="UniProtKB-UniRule"/>
</dbReference>
<reference evidence="9 10" key="1">
    <citation type="submission" date="2020-08" db="EMBL/GenBank/DDBJ databases">
        <title>Dyella sp. G9 isolated from forest soil.</title>
        <authorList>
            <person name="Fu J."/>
            <person name="Qiu L."/>
        </authorList>
    </citation>
    <scope>NUCLEOTIDE SEQUENCE [LARGE SCALE GENOMIC DNA]</scope>
    <source>
        <strain evidence="9 10">G9</strain>
    </source>
</reference>
<evidence type="ECO:0000256" key="3">
    <source>
        <dbReference type="ARBA" id="ARBA00022679"/>
    </source>
</evidence>
<dbReference type="EMBL" id="CP060412">
    <property type="protein sequence ID" value="QNK00086.1"/>
    <property type="molecule type" value="Genomic_DNA"/>
</dbReference>
<dbReference type="Gene3D" id="1.20.1200.10">
    <property type="entry name" value="Cobalamin adenosyltransferase-like"/>
    <property type="match status" value="1"/>
</dbReference>
<dbReference type="KEGG" id="dtl:H8F01_13220"/>
<dbReference type="GO" id="GO:0009236">
    <property type="term" value="P:cobalamin biosynthetic process"/>
    <property type="evidence" value="ECO:0007669"/>
    <property type="project" value="UniProtKB-UniRule"/>
</dbReference>
<evidence type="ECO:0000256" key="4">
    <source>
        <dbReference type="ARBA" id="ARBA00022741"/>
    </source>
</evidence>
<dbReference type="InterPro" id="IPR036451">
    <property type="entry name" value="CblAdoTrfase-like_sf"/>
</dbReference>
<dbReference type="RefSeq" id="WP_187055567.1">
    <property type="nucleotide sequence ID" value="NZ_CP060412.1"/>
</dbReference>
<name>A0A7G8PZX8_9GAMM</name>
<dbReference type="InterPro" id="IPR016030">
    <property type="entry name" value="CblAdoTrfase-like"/>
</dbReference>
<dbReference type="EC" id="2.5.1.17" evidence="6"/>
<dbReference type="PANTHER" id="PTHR12213">
    <property type="entry name" value="CORRINOID ADENOSYLTRANSFERASE"/>
    <property type="match status" value="1"/>
</dbReference>
<comment type="subunit">
    <text evidence="2">Homotrimer.</text>
</comment>
<keyword evidence="4 6" id="KW-0547">Nucleotide-binding</keyword>
<evidence type="ECO:0000256" key="2">
    <source>
        <dbReference type="ARBA" id="ARBA00011233"/>
    </source>
</evidence>
<gene>
    <name evidence="9" type="ORF">H8F01_13220</name>
</gene>
<accession>A0A7G8PZX8</accession>
<feature type="region of interest" description="Disordered" evidence="7">
    <location>
        <begin position="1"/>
        <end position="23"/>
    </location>
</feature>
<feature type="domain" description="Cobalamin adenosyltransferase-like" evidence="8">
    <location>
        <begin position="8"/>
        <end position="166"/>
    </location>
</feature>
<evidence type="ECO:0000256" key="5">
    <source>
        <dbReference type="ARBA" id="ARBA00022840"/>
    </source>
</evidence>
<evidence type="ECO:0000256" key="1">
    <source>
        <dbReference type="ARBA" id="ARBA00007487"/>
    </source>
</evidence>